<keyword evidence="3" id="KW-1185">Reference proteome</keyword>
<dbReference type="Gene3D" id="3.60.10.10">
    <property type="entry name" value="Endonuclease/exonuclease/phosphatase"/>
    <property type="match status" value="1"/>
</dbReference>
<sequence length="747" mass="82243">MKLTIKNVFRKARRALLTAAAMLSVASASAQTTVQTTFKVCPLNVDGLPQKFAGINLNPDGPGSEGTQKIAQYIVKSGIDVLGLSEDFNYNGDLKVGLDGQYQMGTWRGRIALNNEGNVDLMKLRFPTDGLQFLVKNGYSFDAESWAPWNQNYGHFSDGADELITKGYRYYRVNFGQNIVVEFYIMHMDAETSDADNKARASQWKQLRDAIIANNSGLPKIVMGDTNSRYTRDDILNLFTNPIVADGNYTVSDVWVEKCKGGLYPELGSEALVVPEADRTKSSAYVANEIVDKVLYLNPTHGGMQLTPNSIVFDADNYLKADGTLLGDHVPVVVEFRAEGTTYAPATSDSFWRGETWVGNDQAVYLYNVGSHYFVSNDFAPVVTNITQAPIWHIYGGDQFTISNEDGYRLQMGQFKQQQGVVSGTGATTFNNHEPGITAGSHRIGLKDFGTFLDTRTHFFTVATEKGKKIYTAAETKDVYNDWLLISEEQKQAYLTYVGLYNKALSLLGTREDLDAPLSSVLQDTQNSNYSRSADDIKKLQDMITEYERLNVKITDAKFATTCLPWNGIVPAGVKVFTATKYDDKATPCSVILKSYEGDVLPQGVGVVLFSETPGTYTFTRTDAEAAAPADNILSGTYKRIAGGNLDFENHNYMLLGNKTAGVGFYRLAEDSYIPAYRAYILRDKTAASLMAKVVFSDATGVAQVEMPTNAKATGVYGIAGDKRSKMVRGINIVRMSDGSVRKLLVK</sequence>
<reference evidence="2 3" key="1">
    <citation type="submission" date="2024-04" db="EMBL/GenBank/DDBJ databases">
        <title>Human intestinal bacterial collection.</title>
        <authorList>
            <person name="Pauvert C."/>
            <person name="Hitch T.C.A."/>
            <person name="Clavel T."/>
        </authorList>
    </citation>
    <scope>NUCLEOTIDE SEQUENCE [LARGE SCALE GENOMIC DNA]</scope>
    <source>
        <strain evidence="2 3">CLA-AA-H145</strain>
    </source>
</reference>
<comment type="caution">
    <text evidence="2">The sequence shown here is derived from an EMBL/GenBank/DDBJ whole genome shotgun (WGS) entry which is preliminary data.</text>
</comment>
<name>A0ABV1FS82_9BACT</name>
<dbReference type="RefSeq" id="WP_215760383.1">
    <property type="nucleotide sequence ID" value="NZ_JAHKBE010000041.1"/>
</dbReference>
<gene>
    <name evidence="2" type="ORF">AAAT34_09460</name>
</gene>
<protein>
    <recommendedName>
        <fullName evidence="4">Endonuclease/exonuclease/phosphatase domain-containing protein</fullName>
    </recommendedName>
</protein>
<evidence type="ECO:0000313" key="3">
    <source>
        <dbReference type="Proteomes" id="UP001487296"/>
    </source>
</evidence>
<dbReference type="InterPro" id="IPR036691">
    <property type="entry name" value="Endo/exonu/phosph_ase_sf"/>
</dbReference>
<dbReference type="Proteomes" id="UP001487296">
    <property type="component" value="Unassembled WGS sequence"/>
</dbReference>
<feature type="chain" id="PRO_5046828605" description="Endonuclease/exonuclease/phosphatase domain-containing protein" evidence="1">
    <location>
        <begin position="31"/>
        <end position="747"/>
    </location>
</feature>
<proteinExistence type="predicted"/>
<organism evidence="2 3">
    <name type="scientific">Hallella faecis</name>
    <dbReference type="NCBI Taxonomy" id="2841596"/>
    <lineage>
        <taxon>Bacteria</taxon>
        <taxon>Pseudomonadati</taxon>
        <taxon>Bacteroidota</taxon>
        <taxon>Bacteroidia</taxon>
        <taxon>Bacteroidales</taxon>
        <taxon>Prevotellaceae</taxon>
        <taxon>Hallella</taxon>
    </lineage>
</organism>
<feature type="signal peptide" evidence="1">
    <location>
        <begin position="1"/>
        <end position="30"/>
    </location>
</feature>
<dbReference type="SUPFAM" id="SSF56219">
    <property type="entry name" value="DNase I-like"/>
    <property type="match status" value="1"/>
</dbReference>
<keyword evidence="1" id="KW-0732">Signal</keyword>
<dbReference type="EMBL" id="JBBNFP010000039">
    <property type="protein sequence ID" value="MEQ2487272.1"/>
    <property type="molecule type" value="Genomic_DNA"/>
</dbReference>
<evidence type="ECO:0000313" key="2">
    <source>
        <dbReference type="EMBL" id="MEQ2487272.1"/>
    </source>
</evidence>
<evidence type="ECO:0008006" key="4">
    <source>
        <dbReference type="Google" id="ProtNLM"/>
    </source>
</evidence>
<accession>A0ABV1FS82</accession>
<evidence type="ECO:0000256" key="1">
    <source>
        <dbReference type="SAM" id="SignalP"/>
    </source>
</evidence>